<protein>
    <recommendedName>
        <fullName evidence="3">Lipoprotein</fullName>
    </recommendedName>
</protein>
<dbReference type="EMBL" id="JBHSGW010000025">
    <property type="protein sequence ID" value="MFC4740079.1"/>
    <property type="molecule type" value="Genomic_DNA"/>
</dbReference>
<dbReference type="Proteomes" id="UP001595885">
    <property type="component" value="Unassembled WGS sequence"/>
</dbReference>
<evidence type="ECO:0000313" key="1">
    <source>
        <dbReference type="EMBL" id="MFC4740079.1"/>
    </source>
</evidence>
<dbReference type="RefSeq" id="WP_379740728.1">
    <property type="nucleotide sequence ID" value="NZ_JBHSGW010000025.1"/>
</dbReference>
<evidence type="ECO:0000313" key="2">
    <source>
        <dbReference type="Proteomes" id="UP001595885"/>
    </source>
</evidence>
<proteinExistence type="predicted"/>
<comment type="caution">
    <text evidence="1">The sequence shown here is derived from an EMBL/GenBank/DDBJ whole genome shotgun (WGS) entry which is preliminary data.</text>
</comment>
<name>A0ABV9P755_9FLAO</name>
<evidence type="ECO:0008006" key="3">
    <source>
        <dbReference type="Google" id="ProtNLM"/>
    </source>
</evidence>
<reference evidence="2" key="1">
    <citation type="journal article" date="2019" name="Int. J. Syst. Evol. Microbiol.">
        <title>The Global Catalogue of Microorganisms (GCM) 10K type strain sequencing project: providing services to taxonomists for standard genome sequencing and annotation.</title>
        <authorList>
            <consortium name="The Broad Institute Genomics Platform"/>
            <consortium name="The Broad Institute Genome Sequencing Center for Infectious Disease"/>
            <person name="Wu L."/>
            <person name="Ma J."/>
        </authorList>
    </citation>
    <scope>NUCLEOTIDE SEQUENCE [LARGE SCALE GENOMIC DNA]</scope>
    <source>
        <strain evidence="2">CCUG 50349</strain>
    </source>
</reference>
<accession>A0ABV9P755</accession>
<dbReference type="PROSITE" id="PS51257">
    <property type="entry name" value="PROKAR_LIPOPROTEIN"/>
    <property type="match status" value="1"/>
</dbReference>
<keyword evidence="2" id="KW-1185">Reference proteome</keyword>
<organism evidence="1 2">
    <name type="scientific">Flavobacterium ponti</name>
    <dbReference type="NCBI Taxonomy" id="665133"/>
    <lineage>
        <taxon>Bacteria</taxon>
        <taxon>Pseudomonadati</taxon>
        <taxon>Bacteroidota</taxon>
        <taxon>Flavobacteriia</taxon>
        <taxon>Flavobacteriales</taxon>
        <taxon>Flavobacteriaceae</taxon>
        <taxon>Flavobacterium</taxon>
    </lineage>
</organism>
<sequence length="223" mass="26001">MRILTIIFLFLFISCGKKEDENIEKLDIDKEFKSTNVTNKFLKIEYSLKVNYLDSLAKKIIPNKKYQYWQYVTYHQGSNIETYVVLNQGGDSSLRKKINEKPRPSYNSGIFYGGHPNFRCNYIVTIDNGQPYSLKTEEEFRDFLGTIDNLEEAILLAKTYGYILDTNIKGCAYRNLANGFELHLMKYHEFPIRKESIEIIISREGFVKTKSLGIYCEGSNCRE</sequence>
<gene>
    <name evidence="1" type="ORF">ACFO3U_08735</name>
</gene>